<dbReference type="InterPro" id="IPR020617">
    <property type="entry name" value="Thiolase_C"/>
</dbReference>
<feature type="active site" description="Acyl-thioester intermediate" evidence="6">
    <location>
        <position position="89"/>
    </location>
</feature>
<proteinExistence type="inferred from homology"/>
<evidence type="ECO:0000313" key="10">
    <source>
        <dbReference type="EMBL" id="GGE36218.1"/>
    </source>
</evidence>
<keyword evidence="11" id="KW-1185">Reference proteome</keyword>
<evidence type="ECO:0000256" key="4">
    <source>
        <dbReference type="ARBA" id="ARBA00023315"/>
    </source>
</evidence>
<dbReference type="InterPro" id="IPR020610">
    <property type="entry name" value="Thiolase_AS"/>
</dbReference>
<dbReference type="PIRSF" id="PIRSF000429">
    <property type="entry name" value="Ac-CoA_Ac_transf"/>
    <property type="match status" value="1"/>
</dbReference>
<accession>A0A917A948</accession>
<dbReference type="PROSITE" id="PS00737">
    <property type="entry name" value="THIOLASE_2"/>
    <property type="match status" value="1"/>
</dbReference>
<dbReference type="InterPro" id="IPR020616">
    <property type="entry name" value="Thiolase_N"/>
</dbReference>
<dbReference type="CDD" id="cd00751">
    <property type="entry name" value="thiolase"/>
    <property type="match status" value="1"/>
</dbReference>
<dbReference type="GO" id="GO:0042619">
    <property type="term" value="P:poly-hydroxybutyrate biosynthetic process"/>
    <property type="evidence" value="ECO:0007669"/>
    <property type="project" value="UniProtKB-KW"/>
</dbReference>
<feature type="domain" description="Thiolase N-terminal" evidence="8">
    <location>
        <begin position="4"/>
        <end position="261"/>
    </location>
</feature>
<name>A0A917A948_9RHOB</name>
<dbReference type="InterPro" id="IPR016039">
    <property type="entry name" value="Thiolase-like"/>
</dbReference>
<dbReference type="InterPro" id="IPR020613">
    <property type="entry name" value="Thiolase_CS"/>
</dbReference>
<evidence type="ECO:0000259" key="9">
    <source>
        <dbReference type="Pfam" id="PF02803"/>
    </source>
</evidence>
<evidence type="ECO:0000256" key="5">
    <source>
        <dbReference type="ARBA" id="ARBA00037924"/>
    </source>
</evidence>
<dbReference type="Gene3D" id="3.40.47.10">
    <property type="match status" value="2"/>
</dbReference>
<keyword evidence="4 7" id="KW-0012">Acyltransferase</keyword>
<dbReference type="GO" id="GO:0044281">
    <property type="term" value="P:small molecule metabolic process"/>
    <property type="evidence" value="ECO:0007669"/>
    <property type="project" value="UniProtKB-ARBA"/>
</dbReference>
<dbReference type="Pfam" id="PF02803">
    <property type="entry name" value="Thiolase_C"/>
    <property type="match status" value="1"/>
</dbReference>
<evidence type="ECO:0000256" key="1">
    <source>
        <dbReference type="ARBA" id="ARBA00010982"/>
    </source>
</evidence>
<organism evidence="10 11">
    <name type="scientific">Primorskyibacter flagellatus</name>
    <dbReference type="NCBI Taxonomy" id="1387277"/>
    <lineage>
        <taxon>Bacteria</taxon>
        <taxon>Pseudomonadati</taxon>
        <taxon>Pseudomonadota</taxon>
        <taxon>Alphaproteobacteria</taxon>
        <taxon>Rhodobacterales</taxon>
        <taxon>Roseobacteraceae</taxon>
        <taxon>Primorskyibacter</taxon>
    </lineage>
</organism>
<evidence type="ECO:0000256" key="2">
    <source>
        <dbReference type="ARBA" id="ARBA00022679"/>
    </source>
</evidence>
<comment type="caution">
    <text evidence="10">The sequence shown here is derived from an EMBL/GenBank/DDBJ whole genome shotgun (WGS) entry which is preliminary data.</text>
</comment>
<dbReference type="NCBIfam" id="NF006552">
    <property type="entry name" value="PRK09051.1"/>
    <property type="match status" value="1"/>
</dbReference>
<dbReference type="Pfam" id="PF00108">
    <property type="entry name" value="Thiolase_N"/>
    <property type="match status" value="1"/>
</dbReference>
<dbReference type="PROSITE" id="PS00098">
    <property type="entry name" value="THIOLASE_1"/>
    <property type="match status" value="1"/>
</dbReference>
<keyword evidence="3" id="KW-0583">PHB biosynthesis</keyword>
<dbReference type="SUPFAM" id="SSF53901">
    <property type="entry name" value="Thiolase-like"/>
    <property type="match status" value="2"/>
</dbReference>
<dbReference type="AlphaFoldDB" id="A0A917A948"/>
<evidence type="ECO:0000313" key="11">
    <source>
        <dbReference type="Proteomes" id="UP000612855"/>
    </source>
</evidence>
<dbReference type="RefSeq" id="WP_188478002.1">
    <property type="nucleotide sequence ID" value="NZ_BMFJ01000001.1"/>
</dbReference>
<dbReference type="InterPro" id="IPR020615">
    <property type="entry name" value="Thiolase_acyl_enz_int_AS"/>
</dbReference>
<evidence type="ECO:0000256" key="3">
    <source>
        <dbReference type="ARBA" id="ARBA00022752"/>
    </source>
</evidence>
<dbReference type="Proteomes" id="UP000612855">
    <property type="component" value="Unassembled WGS sequence"/>
</dbReference>
<evidence type="ECO:0000259" key="8">
    <source>
        <dbReference type="Pfam" id="PF00108"/>
    </source>
</evidence>
<dbReference type="GO" id="GO:0003988">
    <property type="term" value="F:acetyl-CoA C-acyltransferase activity"/>
    <property type="evidence" value="ECO:0007669"/>
    <property type="project" value="UniProtKB-ARBA"/>
</dbReference>
<feature type="active site" description="Proton acceptor" evidence="6">
    <location>
        <position position="348"/>
    </location>
</feature>
<sequence>MEDIVILSGARTAIGTFGGALAQTTPIELGTVAAKAALERAGVAGEQIGHVAYGNVINTEPKDMYLSRVASMQAGVPNSTPAMNVNRLCGSGVQAIVSVAQSLMLGDADFGLAGGAECMSRSPFIVPDQRWGAKMGDVKSLDMMLGALNCPFGTGHMGVTAENVSKEHDISREAQDAFALESQKRAFAAIEAGRFKDQIAPVMVKVRRDEVAFDTDEHIKPATTAEGLAGLKPAFAKDGSVTAGNASGINDGAAAVVLARASAAEKAGLKPRARILGYAHAGVRPEVMGIGPVPAVEMLLKRTGLSAEDFDVIESNEAFAAQALAVNKELGLDPAKVNPNGGAIALGHPVGATGAIITVKALYELERIGGKRALITMCIGGGQGIALAIEAL</sequence>
<dbReference type="PROSITE" id="PS00099">
    <property type="entry name" value="THIOLASE_3"/>
    <property type="match status" value="1"/>
</dbReference>
<protein>
    <submittedName>
        <fullName evidence="10">3-ketoacyl-CoA thiolase</fullName>
    </submittedName>
</protein>
<dbReference type="EMBL" id="BMFJ01000001">
    <property type="protein sequence ID" value="GGE36218.1"/>
    <property type="molecule type" value="Genomic_DNA"/>
</dbReference>
<dbReference type="PANTHER" id="PTHR18919:SF107">
    <property type="entry name" value="ACETYL-COA ACETYLTRANSFERASE, CYTOSOLIC"/>
    <property type="match status" value="1"/>
</dbReference>
<dbReference type="PANTHER" id="PTHR18919">
    <property type="entry name" value="ACETYL-COA C-ACYLTRANSFERASE"/>
    <property type="match status" value="1"/>
</dbReference>
<comment type="pathway">
    <text evidence="5">Metabolic intermediate biosynthesis; (R)-mevalonate biosynthesis; (R)-mevalonate from acetyl-CoA: step 1/3.</text>
</comment>
<comment type="similarity">
    <text evidence="1 7">Belongs to the thiolase-like superfamily. Thiolase family.</text>
</comment>
<keyword evidence="2 7" id="KW-0808">Transferase</keyword>
<dbReference type="InterPro" id="IPR002155">
    <property type="entry name" value="Thiolase"/>
</dbReference>
<reference evidence="11" key="1">
    <citation type="journal article" date="2019" name="Int. J. Syst. Evol. Microbiol.">
        <title>The Global Catalogue of Microorganisms (GCM) 10K type strain sequencing project: providing services to taxonomists for standard genome sequencing and annotation.</title>
        <authorList>
            <consortium name="The Broad Institute Genomics Platform"/>
            <consortium name="The Broad Institute Genome Sequencing Center for Infectious Disease"/>
            <person name="Wu L."/>
            <person name="Ma J."/>
        </authorList>
    </citation>
    <scope>NUCLEOTIDE SEQUENCE [LARGE SCALE GENOMIC DNA]</scope>
    <source>
        <strain evidence="11">CGMCC 1.12664</strain>
    </source>
</reference>
<evidence type="ECO:0000256" key="6">
    <source>
        <dbReference type="PIRSR" id="PIRSR000429-1"/>
    </source>
</evidence>
<feature type="domain" description="Thiolase C-terminal" evidence="9">
    <location>
        <begin position="269"/>
        <end position="390"/>
    </location>
</feature>
<evidence type="ECO:0000256" key="7">
    <source>
        <dbReference type="RuleBase" id="RU003557"/>
    </source>
</evidence>
<dbReference type="NCBIfam" id="TIGR01930">
    <property type="entry name" value="AcCoA-C-Actrans"/>
    <property type="match status" value="1"/>
</dbReference>
<feature type="active site" description="Proton acceptor" evidence="6">
    <location>
        <position position="378"/>
    </location>
</feature>
<dbReference type="FunFam" id="3.40.47.10:FF:000010">
    <property type="entry name" value="Acetyl-CoA acetyltransferase (Thiolase)"/>
    <property type="match status" value="1"/>
</dbReference>
<gene>
    <name evidence="10" type="ORF">GCM10011360_24980</name>
</gene>